<dbReference type="PANTHER" id="PTHR32114:SF2">
    <property type="entry name" value="ABC TRANSPORTER ABCH.3"/>
    <property type="match status" value="1"/>
</dbReference>
<dbReference type="Gene3D" id="3.40.50.300">
    <property type="entry name" value="P-loop containing nucleotide triphosphate hydrolases"/>
    <property type="match status" value="2"/>
</dbReference>
<evidence type="ECO:0000256" key="1">
    <source>
        <dbReference type="SAM" id="Coils"/>
    </source>
</evidence>
<reference evidence="2 3" key="1">
    <citation type="submission" date="2017-05" db="EMBL/GenBank/DDBJ databases">
        <authorList>
            <person name="Song R."/>
            <person name="Chenine A.L."/>
            <person name="Ruprecht R.M."/>
        </authorList>
    </citation>
    <scope>NUCLEOTIDE SEQUENCE [LARGE SCALE GENOMIC DNA]</scope>
</reference>
<dbReference type="SUPFAM" id="SSF52540">
    <property type="entry name" value="P-loop containing nucleoside triphosphate hydrolases"/>
    <property type="match status" value="1"/>
</dbReference>
<accession>A0A1Y0SZC8</accession>
<keyword evidence="1" id="KW-0175">Coiled coil</keyword>
<evidence type="ECO:0000313" key="3">
    <source>
        <dbReference type="Proteomes" id="UP000225448"/>
    </source>
</evidence>
<proteinExistence type="predicted"/>
<protein>
    <submittedName>
        <fullName evidence="2">SbcC protein</fullName>
    </submittedName>
</protein>
<dbReference type="Gene3D" id="1.10.287.510">
    <property type="entry name" value="Helix hairpin bin"/>
    <property type="match status" value="1"/>
</dbReference>
<dbReference type="Proteomes" id="UP000225448">
    <property type="component" value="Segment"/>
</dbReference>
<feature type="coiled-coil region" evidence="1">
    <location>
        <begin position="429"/>
        <end position="456"/>
    </location>
</feature>
<name>A0A1Y0SZC8_9CAUD</name>
<organism evidence="2 3">
    <name type="scientific">Pseudomonas phage Phabio</name>
    <dbReference type="NCBI Taxonomy" id="2006668"/>
    <lineage>
        <taxon>Viruses</taxon>
        <taxon>Duplodnaviria</taxon>
        <taxon>Heunggongvirae</taxon>
        <taxon>Uroviricota</taxon>
        <taxon>Caudoviricetes</taxon>
        <taxon>Chimalliviridae</taxon>
        <taxon>Phabiovirus</taxon>
        <taxon>Phabiovirus phabio</taxon>
    </lineage>
</organism>
<sequence length="831" mass="95911">MYITLFRLSKYKRLMMSNIQSFEWTPTKNLLIMIGSNGSGKSSIMDELSPIPSRHTNFEKGGEKEFHCTHNGSRYLLLSKYGHGTGSHSFQRDNQELNPGGTFKVQEDLCYQEFGLTKELHDICTGRIKFTQLSTAKRREILTRMSVVNLDETFDLFRALKNEHRSQKGVVDTITKRLVNDNGDIPSDSEMNLMKQETLRMNNRLNMLFQEKGQPKKSFFSNLGEAQAELEGIIRSAKDVLYRYPYMPKKLIVKDHTEYQAEYALAREQYSAIKAVINRMAEELDNLRSTTPDQIEIAPETITELSDAVAVLEKEIRELEPQLRTYNEAESFPLVSFDLMGDSSRKLDTLFERLYEAMNAFPENASGEMNKGTAATRSERLKALKVMRNQLDSKYTQISQRVARLKGCESVVCPKCEHDFKPGVDPNEAGNLEKVLESLSDQLDELDTEAKGHEEYLERFQEYCGHVHNYTQITREYREFDKLWEFIGSRSIMYRTPAAHKGKLLEWYHMMELHVAMRLKTQTLNVKSKRLAELKAIDKDAVAYTRERCEALEHEINTKYTSAQDLSSFLSEMQQCETEILRNINEIEDIVRKYTDWRNRVQQHAEWCLEQAYTAEISSIHVKLAETTRTLHQMEQRETTIRALENEVTNSTTIMDDLGILIKGISPNGGLLGRYLMGFMQGVVTIVNAYIDEVWTYPMEVLPSKVDRDELDYNFPLKVAGGKVIAADISNGSDSQLEIVNFGFCMAMRKFFHLDEFPLFLDETGRTFDEQHRENFIPFVNRLIENGQFRQVFFISHFSSQHGAFNQAEIMVLDPTNVTVPEVYNKNVLIK</sequence>
<evidence type="ECO:0000313" key="2">
    <source>
        <dbReference type="EMBL" id="ARV76869.1"/>
    </source>
</evidence>
<keyword evidence="3" id="KW-1185">Reference proteome</keyword>
<feature type="coiled-coil region" evidence="1">
    <location>
        <begin position="270"/>
        <end position="329"/>
    </location>
</feature>
<dbReference type="PANTHER" id="PTHR32114">
    <property type="entry name" value="ABC TRANSPORTER ABCH.3"/>
    <property type="match status" value="1"/>
</dbReference>
<dbReference type="InterPro" id="IPR027417">
    <property type="entry name" value="P-loop_NTPase"/>
</dbReference>
<dbReference type="EMBL" id="MF042360">
    <property type="protein sequence ID" value="ARV76869.1"/>
    <property type="molecule type" value="Genomic_DNA"/>
</dbReference>
<gene>
    <name evidence="2" type="ORF">PHABIO_238</name>
</gene>